<dbReference type="EMBL" id="SNRW01002915">
    <property type="protein sequence ID" value="KAA6391328.1"/>
    <property type="molecule type" value="Genomic_DNA"/>
</dbReference>
<dbReference type="Proteomes" id="UP000324800">
    <property type="component" value="Unassembled WGS sequence"/>
</dbReference>
<evidence type="ECO:0000313" key="2">
    <source>
        <dbReference type="EMBL" id="KAA6391328.1"/>
    </source>
</evidence>
<evidence type="ECO:0000313" key="3">
    <source>
        <dbReference type="Proteomes" id="UP000324800"/>
    </source>
</evidence>
<organism evidence="2 3">
    <name type="scientific">Streblomastix strix</name>
    <dbReference type="NCBI Taxonomy" id="222440"/>
    <lineage>
        <taxon>Eukaryota</taxon>
        <taxon>Metamonada</taxon>
        <taxon>Preaxostyla</taxon>
        <taxon>Oxymonadida</taxon>
        <taxon>Streblomastigidae</taxon>
        <taxon>Streblomastix</taxon>
    </lineage>
</organism>
<gene>
    <name evidence="2" type="ORF">EZS28_013147</name>
</gene>
<evidence type="ECO:0000256" key="1">
    <source>
        <dbReference type="SAM" id="MobiDB-lite"/>
    </source>
</evidence>
<dbReference type="AlphaFoldDB" id="A0A5J4W8T9"/>
<feature type="region of interest" description="Disordered" evidence="1">
    <location>
        <begin position="91"/>
        <end position="114"/>
    </location>
</feature>
<reference evidence="2 3" key="1">
    <citation type="submission" date="2019-03" db="EMBL/GenBank/DDBJ databases">
        <title>Single cell metagenomics reveals metabolic interactions within the superorganism composed of flagellate Streblomastix strix and complex community of Bacteroidetes bacteria on its surface.</title>
        <authorList>
            <person name="Treitli S.C."/>
            <person name="Kolisko M."/>
            <person name="Husnik F."/>
            <person name="Keeling P."/>
            <person name="Hampl V."/>
        </authorList>
    </citation>
    <scope>NUCLEOTIDE SEQUENCE [LARGE SCALE GENOMIC DNA]</scope>
    <source>
        <strain evidence="2">ST1C</strain>
    </source>
</reference>
<feature type="compositionally biased region" description="Acidic residues" evidence="1">
    <location>
        <begin position="100"/>
        <end position="114"/>
    </location>
</feature>
<proteinExistence type="predicted"/>
<name>A0A5J4W8T9_9EUKA</name>
<protein>
    <submittedName>
        <fullName evidence="2">Uncharacterized protein</fullName>
    </submittedName>
</protein>
<sequence length="114" mass="12411">MIDSRSAHGKIQTKLIMKEQQDELDEDLQGSDDLYSLLIVADSQGEVEACLASSEVNITGHQANEFTVVMIVLEASGLYEQQDNAVEGGRGIVTFKSDGDEGEDELIGEDYGEQ</sequence>
<accession>A0A5J4W8T9</accession>
<comment type="caution">
    <text evidence="2">The sequence shown here is derived from an EMBL/GenBank/DDBJ whole genome shotgun (WGS) entry which is preliminary data.</text>
</comment>